<dbReference type="Pfam" id="PF09898">
    <property type="entry name" value="DUF2125"/>
    <property type="match status" value="1"/>
</dbReference>
<protein>
    <recommendedName>
        <fullName evidence="4">DUF2125 domain-containing protein</fullName>
    </recommendedName>
</protein>
<keyword evidence="3" id="KW-1185">Reference proteome</keyword>
<evidence type="ECO:0000256" key="1">
    <source>
        <dbReference type="SAM" id="SignalP"/>
    </source>
</evidence>
<feature type="chain" id="PRO_5005554117" description="DUF2125 domain-containing protein" evidence="1">
    <location>
        <begin position="25"/>
        <end position="507"/>
    </location>
</feature>
<evidence type="ECO:0008006" key="4">
    <source>
        <dbReference type="Google" id="ProtNLM"/>
    </source>
</evidence>
<dbReference type="AlphaFoldDB" id="A0A0L1JPA5"/>
<dbReference type="RefSeq" id="WP_050530784.1">
    <property type="nucleotide sequence ID" value="NZ_AQQZ01000004.1"/>
</dbReference>
<dbReference type="EMBL" id="AQQZ01000004">
    <property type="protein sequence ID" value="KNG93594.1"/>
    <property type="molecule type" value="Genomic_DNA"/>
</dbReference>
<organism evidence="2 3">
    <name type="scientific">Pseudaestuariivita atlantica</name>
    <dbReference type="NCBI Taxonomy" id="1317121"/>
    <lineage>
        <taxon>Bacteria</taxon>
        <taxon>Pseudomonadati</taxon>
        <taxon>Pseudomonadota</taxon>
        <taxon>Alphaproteobacteria</taxon>
        <taxon>Rhodobacterales</taxon>
        <taxon>Paracoccaceae</taxon>
        <taxon>Pseudaestuariivita</taxon>
    </lineage>
</organism>
<evidence type="ECO:0000313" key="3">
    <source>
        <dbReference type="Proteomes" id="UP000036938"/>
    </source>
</evidence>
<sequence>MTRIFTLGSSTALASVLLAAPAFAELTAAQVWADQKAYLAGFGYTVSASETQSGDTLEISDYTVVVPVPEEGVEVTMMLPDMSLTTQSDGSVAIGLGRDLPIVMDVTAEGEDPVRIELGVTNSKFDIVASGSPNDMTYTYDADDIAIALESLTVEGANAVPGIIDFKLSMSQFDGVSAVQVGDLRNMQQSLSLGDMSYSVKIDEPGSEEGGTFAGNVAGISFEGDMRLPLEIDPTDPAAFFGGGFLVDGTYSAGPGNTNFNFTADGETLVGALSSTSSTLSVSIDDGVVGYGLTGTDNTVALQGTDLPFPVEFAMEETRFEIGVPLAKSDEEQGFGLGVTFGKFTMGDLLWSIFDPAGQLPRDPATIDLDLVGGVKLLVDLFDEDAMQAVERGEMLPGELQSLTLQNLLIEAVGAKLTGSGDFTFDNTDMQTYDGIPKPIGAVDLQLAGANALIDTLINMGLLPQEQAMGARMMMSMFAVPAGDDVLKSRIEMNEQGQILANGQRIR</sequence>
<name>A0A0L1JPA5_9RHOB</name>
<dbReference type="Proteomes" id="UP000036938">
    <property type="component" value="Unassembled WGS sequence"/>
</dbReference>
<dbReference type="InterPro" id="IPR018666">
    <property type="entry name" value="DUF2125"/>
</dbReference>
<reference evidence="2 3" key="1">
    <citation type="journal article" date="2015" name="Int. J. Syst. Evol. Microbiol.">
        <title>Aestuariivita atlantica sp. nov., isolated from deep sea sediment of the Atlantic Ocean.</title>
        <authorList>
            <person name="Li G."/>
            <person name="Lai Q."/>
            <person name="Du Y."/>
            <person name="Liu X."/>
            <person name="Sun F."/>
            <person name="Shao Z."/>
        </authorList>
    </citation>
    <scope>NUCLEOTIDE SEQUENCE [LARGE SCALE GENOMIC DNA]</scope>
    <source>
        <strain evidence="2 3">22II-S11-z3</strain>
    </source>
</reference>
<comment type="caution">
    <text evidence="2">The sequence shown here is derived from an EMBL/GenBank/DDBJ whole genome shotgun (WGS) entry which is preliminary data.</text>
</comment>
<gene>
    <name evidence="2" type="ORF">ATO11_10300</name>
</gene>
<dbReference type="OrthoDB" id="7791409at2"/>
<feature type="signal peptide" evidence="1">
    <location>
        <begin position="1"/>
        <end position="24"/>
    </location>
</feature>
<dbReference type="PATRIC" id="fig|1317121.7.peg.2738"/>
<proteinExistence type="predicted"/>
<evidence type="ECO:0000313" key="2">
    <source>
        <dbReference type="EMBL" id="KNG93594.1"/>
    </source>
</evidence>
<keyword evidence="1" id="KW-0732">Signal</keyword>
<dbReference type="STRING" id="1317121.ATO11_10300"/>
<accession>A0A0L1JPA5</accession>